<sequence>MSEPLNSPQAPGYFRRLAAFTYEGILLFGLLMVSGLIYSVATNMRHGLRGSLGLQVFEFLVLGVYFVWFWTHGGQTVATKAWHLRVERQDGGPVQPLRAACRYLLSWVWFAPALLTLQLAGLKDAASISTVLLSGVLGYAALGHLRKDRQLPHDVLCGTRVVQAPPRPKA</sequence>
<keyword evidence="2" id="KW-1003">Cell membrane</keyword>
<dbReference type="PANTHER" id="PTHR36115">
    <property type="entry name" value="PROLINE-RICH ANTIGEN HOMOLOG-RELATED"/>
    <property type="match status" value="1"/>
</dbReference>
<feature type="transmembrane region" description="Helical" evidence="6">
    <location>
        <begin position="125"/>
        <end position="142"/>
    </location>
</feature>
<dbReference type="InterPro" id="IPR010432">
    <property type="entry name" value="RDD"/>
</dbReference>
<comment type="subcellular location">
    <subcellularLocation>
        <location evidence="1">Cell membrane</location>
        <topology evidence="1">Multi-pass membrane protein</topology>
    </subcellularLocation>
</comment>
<dbReference type="InterPro" id="IPR051791">
    <property type="entry name" value="Pra-immunoreactive"/>
</dbReference>
<dbReference type="GO" id="GO:0005886">
    <property type="term" value="C:plasma membrane"/>
    <property type="evidence" value="ECO:0007669"/>
    <property type="project" value="UniProtKB-SubCell"/>
</dbReference>
<evidence type="ECO:0000256" key="1">
    <source>
        <dbReference type="ARBA" id="ARBA00004651"/>
    </source>
</evidence>
<dbReference type="PANTHER" id="PTHR36115:SF10">
    <property type="entry name" value="RDD DOMAIN-CONTAINING PROTEIN"/>
    <property type="match status" value="1"/>
</dbReference>
<comment type="caution">
    <text evidence="8">The sequence shown here is derived from an EMBL/GenBank/DDBJ whole genome shotgun (WGS) entry which is preliminary data.</text>
</comment>
<gene>
    <name evidence="8" type="ORF">G3A44_06000</name>
</gene>
<dbReference type="AlphaFoldDB" id="A0A7C9TJN7"/>
<keyword evidence="3 6" id="KW-0812">Transmembrane</keyword>
<evidence type="ECO:0000256" key="3">
    <source>
        <dbReference type="ARBA" id="ARBA00022692"/>
    </source>
</evidence>
<evidence type="ECO:0000256" key="2">
    <source>
        <dbReference type="ARBA" id="ARBA00022475"/>
    </source>
</evidence>
<feature type="domain" description="RDD" evidence="7">
    <location>
        <begin position="11"/>
        <end position="158"/>
    </location>
</feature>
<feature type="transmembrane region" description="Helical" evidence="6">
    <location>
        <begin position="52"/>
        <end position="70"/>
    </location>
</feature>
<keyword evidence="4 6" id="KW-1133">Transmembrane helix</keyword>
<evidence type="ECO:0000256" key="4">
    <source>
        <dbReference type="ARBA" id="ARBA00022989"/>
    </source>
</evidence>
<dbReference type="Pfam" id="PF06271">
    <property type="entry name" value="RDD"/>
    <property type="match status" value="1"/>
</dbReference>
<feature type="transmembrane region" description="Helical" evidence="6">
    <location>
        <begin position="20"/>
        <end position="40"/>
    </location>
</feature>
<keyword evidence="5 6" id="KW-0472">Membrane</keyword>
<protein>
    <submittedName>
        <fullName evidence="8">RDD family protein</fullName>
    </submittedName>
</protein>
<keyword evidence="9" id="KW-1185">Reference proteome</keyword>
<reference evidence="8 9" key="1">
    <citation type="submission" date="2020-02" db="EMBL/GenBank/DDBJ databases">
        <title>Ideonella bacterium strain TBM-1.</title>
        <authorList>
            <person name="Chen W.-M."/>
        </authorList>
    </citation>
    <scope>NUCLEOTIDE SEQUENCE [LARGE SCALE GENOMIC DNA]</scope>
    <source>
        <strain evidence="8 9">TBM-1</strain>
    </source>
</reference>
<evidence type="ECO:0000259" key="7">
    <source>
        <dbReference type="Pfam" id="PF06271"/>
    </source>
</evidence>
<organism evidence="8 9">
    <name type="scientific">Ideonella livida</name>
    <dbReference type="NCBI Taxonomy" id="2707176"/>
    <lineage>
        <taxon>Bacteria</taxon>
        <taxon>Pseudomonadati</taxon>
        <taxon>Pseudomonadota</taxon>
        <taxon>Betaproteobacteria</taxon>
        <taxon>Burkholderiales</taxon>
        <taxon>Sphaerotilaceae</taxon>
        <taxon>Ideonella</taxon>
    </lineage>
</organism>
<accession>A0A7C9TJN7</accession>
<evidence type="ECO:0000256" key="6">
    <source>
        <dbReference type="SAM" id="Phobius"/>
    </source>
</evidence>
<dbReference type="Proteomes" id="UP000484255">
    <property type="component" value="Unassembled WGS sequence"/>
</dbReference>
<name>A0A7C9TJN7_9BURK</name>
<evidence type="ECO:0000313" key="9">
    <source>
        <dbReference type="Proteomes" id="UP000484255"/>
    </source>
</evidence>
<proteinExistence type="predicted"/>
<dbReference type="RefSeq" id="WP_163456602.1">
    <property type="nucleotide sequence ID" value="NZ_JAAGOH010000005.1"/>
</dbReference>
<evidence type="ECO:0000313" key="8">
    <source>
        <dbReference type="EMBL" id="NDY90745.1"/>
    </source>
</evidence>
<evidence type="ECO:0000256" key="5">
    <source>
        <dbReference type="ARBA" id="ARBA00023136"/>
    </source>
</evidence>
<dbReference type="EMBL" id="JAAGOH010000005">
    <property type="protein sequence ID" value="NDY90745.1"/>
    <property type="molecule type" value="Genomic_DNA"/>
</dbReference>